<comment type="caution">
    <text evidence="1">The sequence shown here is derived from an EMBL/GenBank/DDBJ whole genome shotgun (WGS) entry which is preliminary data.</text>
</comment>
<evidence type="ECO:0000313" key="2">
    <source>
        <dbReference type="Proteomes" id="UP001163603"/>
    </source>
</evidence>
<name>A0ACC0YLN2_9ROSI</name>
<gene>
    <name evidence="1" type="ORF">Pint_21951</name>
</gene>
<accession>A0ACC0YLN2</accession>
<dbReference type="EMBL" id="CM047741">
    <property type="protein sequence ID" value="KAJ0039163.1"/>
    <property type="molecule type" value="Genomic_DNA"/>
</dbReference>
<reference evidence="2" key="1">
    <citation type="journal article" date="2023" name="G3 (Bethesda)">
        <title>Genome assembly and association tests identify interacting loci associated with vigor, precocity, and sex in interspecific pistachio rootstocks.</title>
        <authorList>
            <person name="Palmer W."/>
            <person name="Jacygrad E."/>
            <person name="Sagayaradj S."/>
            <person name="Cavanaugh K."/>
            <person name="Han R."/>
            <person name="Bertier L."/>
            <person name="Beede B."/>
            <person name="Kafkas S."/>
            <person name="Golino D."/>
            <person name="Preece J."/>
            <person name="Michelmore R."/>
        </authorList>
    </citation>
    <scope>NUCLEOTIDE SEQUENCE [LARGE SCALE GENOMIC DNA]</scope>
</reference>
<proteinExistence type="predicted"/>
<protein>
    <submittedName>
        <fullName evidence="1">Uncharacterized protein</fullName>
    </submittedName>
</protein>
<dbReference type="Proteomes" id="UP001163603">
    <property type="component" value="Chromosome 6"/>
</dbReference>
<keyword evidence="2" id="KW-1185">Reference proteome</keyword>
<sequence>MPSSDSSSSPQYLQTLLAWTRPFLLAKHIRTAEDVEIINATLWPEDGKPGLWMNSLSRMGAIDGLIVREEENFLEERKRAGVVEVDKERDGYIELVVLPVFENFTIVLGANEHIESRDLYSHNSSYNHYIFTSLDMLYCDPIRRQ</sequence>
<organism evidence="1 2">
    <name type="scientific">Pistacia integerrima</name>
    <dbReference type="NCBI Taxonomy" id="434235"/>
    <lineage>
        <taxon>Eukaryota</taxon>
        <taxon>Viridiplantae</taxon>
        <taxon>Streptophyta</taxon>
        <taxon>Embryophyta</taxon>
        <taxon>Tracheophyta</taxon>
        <taxon>Spermatophyta</taxon>
        <taxon>Magnoliopsida</taxon>
        <taxon>eudicotyledons</taxon>
        <taxon>Gunneridae</taxon>
        <taxon>Pentapetalae</taxon>
        <taxon>rosids</taxon>
        <taxon>malvids</taxon>
        <taxon>Sapindales</taxon>
        <taxon>Anacardiaceae</taxon>
        <taxon>Pistacia</taxon>
    </lineage>
</organism>
<evidence type="ECO:0000313" key="1">
    <source>
        <dbReference type="EMBL" id="KAJ0039163.1"/>
    </source>
</evidence>